<reference evidence="3" key="1">
    <citation type="journal article" date="2019" name="Int. J. Syst. Evol. Microbiol.">
        <title>The Global Catalogue of Microorganisms (GCM) 10K type strain sequencing project: providing services to taxonomists for standard genome sequencing and annotation.</title>
        <authorList>
            <consortium name="The Broad Institute Genomics Platform"/>
            <consortium name="The Broad Institute Genome Sequencing Center for Infectious Disease"/>
            <person name="Wu L."/>
            <person name="Ma J."/>
        </authorList>
    </citation>
    <scope>NUCLEOTIDE SEQUENCE [LARGE SCALE GENOMIC DNA]</scope>
    <source>
        <strain evidence="3">TISTR 2466</strain>
    </source>
</reference>
<keyword evidence="2" id="KW-0808">Transferase</keyword>
<sequence>MGIQIRKIGQKDRAEVKKLLAKYWNGTVMAIHGELIDMMTLPGLVAFVNDQITGMLTYRHDLKGIEIISLDSFVENQGIGSALVNEIIKLTEPGMSLRVTTTNDNTHALFFYQKKGFTLSALYLDAVSDARKLKPSIPVANKEGIPIEHEIELTYRR</sequence>
<keyword evidence="2" id="KW-0012">Acyltransferase</keyword>
<dbReference type="EMBL" id="JBHUMQ010000039">
    <property type="protein sequence ID" value="MFD2695195.1"/>
    <property type="molecule type" value="Genomic_DNA"/>
</dbReference>
<dbReference type="Gene3D" id="3.40.630.30">
    <property type="match status" value="1"/>
</dbReference>
<dbReference type="EC" id="2.3.-.-" evidence="2"/>
<proteinExistence type="predicted"/>
<dbReference type="CDD" id="cd04301">
    <property type="entry name" value="NAT_SF"/>
    <property type="match status" value="1"/>
</dbReference>
<dbReference type="SUPFAM" id="SSF55729">
    <property type="entry name" value="Acyl-CoA N-acyltransferases (Nat)"/>
    <property type="match status" value="1"/>
</dbReference>
<dbReference type="InterPro" id="IPR016181">
    <property type="entry name" value="Acyl_CoA_acyltransferase"/>
</dbReference>
<evidence type="ECO:0000259" key="1">
    <source>
        <dbReference type="PROSITE" id="PS51186"/>
    </source>
</evidence>
<protein>
    <submittedName>
        <fullName evidence="2">GNAT family N-acetyltransferase</fullName>
        <ecNumber evidence="2">2.3.-.-</ecNumber>
    </submittedName>
</protein>
<evidence type="ECO:0000313" key="2">
    <source>
        <dbReference type="EMBL" id="MFD2695195.1"/>
    </source>
</evidence>
<accession>A0ABW5S9J6</accession>
<dbReference type="GO" id="GO:0016746">
    <property type="term" value="F:acyltransferase activity"/>
    <property type="evidence" value="ECO:0007669"/>
    <property type="project" value="UniProtKB-KW"/>
</dbReference>
<name>A0ABW5S9J6_9BACL</name>
<organism evidence="2 3">
    <name type="scientific">Sporolactobacillus shoreicorticis</name>
    <dbReference type="NCBI Taxonomy" id="1923877"/>
    <lineage>
        <taxon>Bacteria</taxon>
        <taxon>Bacillati</taxon>
        <taxon>Bacillota</taxon>
        <taxon>Bacilli</taxon>
        <taxon>Bacillales</taxon>
        <taxon>Sporolactobacillaceae</taxon>
        <taxon>Sporolactobacillus</taxon>
    </lineage>
</organism>
<dbReference type="RefSeq" id="WP_253060855.1">
    <property type="nucleotide sequence ID" value="NZ_JAMXWM010000007.1"/>
</dbReference>
<comment type="caution">
    <text evidence="2">The sequence shown here is derived from an EMBL/GenBank/DDBJ whole genome shotgun (WGS) entry which is preliminary data.</text>
</comment>
<feature type="domain" description="N-acetyltransferase" evidence="1">
    <location>
        <begin position="3"/>
        <end position="138"/>
    </location>
</feature>
<dbReference type="PROSITE" id="PS51186">
    <property type="entry name" value="GNAT"/>
    <property type="match status" value="1"/>
</dbReference>
<evidence type="ECO:0000313" key="3">
    <source>
        <dbReference type="Proteomes" id="UP001597399"/>
    </source>
</evidence>
<keyword evidence="3" id="KW-1185">Reference proteome</keyword>
<gene>
    <name evidence="2" type="ORF">ACFSUE_16435</name>
</gene>
<dbReference type="Pfam" id="PF00583">
    <property type="entry name" value="Acetyltransf_1"/>
    <property type="match status" value="1"/>
</dbReference>
<dbReference type="InterPro" id="IPR000182">
    <property type="entry name" value="GNAT_dom"/>
</dbReference>
<dbReference type="Proteomes" id="UP001597399">
    <property type="component" value="Unassembled WGS sequence"/>
</dbReference>